<dbReference type="EMBL" id="CVRL01000013">
    <property type="protein sequence ID" value="CRL10238.1"/>
    <property type="molecule type" value="Genomic_DNA"/>
</dbReference>
<keyword evidence="18" id="KW-1185">Reference proteome</keyword>
<dbReference type="UniPathway" id="UPA00223"/>
<dbReference type="GO" id="GO:0016020">
    <property type="term" value="C:membrane"/>
    <property type="evidence" value="ECO:0007669"/>
    <property type="project" value="UniProtKB-SubCell"/>
</dbReference>
<evidence type="ECO:0000256" key="7">
    <source>
        <dbReference type="ARBA" id="ARBA00022448"/>
    </source>
</evidence>
<dbReference type="Gene3D" id="1.20.1300.10">
    <property type="entry name" value="Fumarate reductase/succinate dehydrogenase, transmembrane subunit"/>
    <property type="match status" value="1"/>
</dbReference>
<evidence type="ECO:0000313" key="18">
    <source>
        <dbReference type="Proteomes" id="UP000043764"/>
    </source>
</evidence>
<comment type="pathway">
    <text evidence="4">Carbohydrate metabolism; tricarboxylic acid cycle.</text>
</comment>
<evidence type="ECO:0000313" key="17">
    <source>
        <dbReference type="EMBL" id="CRL10238.1"/>
    </source>
</evidence>
<keyword evidence="10 16" id="KW-0812">Transmembrane</keyword>
<keyword evidence="11" id="KW-0479">Metal-binding</keyword>
<evidence type="ECO:0000256" key="16">
    <source>
        <dbReference type="SAM" id="Phobius"/>
    </source>
</evidence>
<feature type="transmembrane region" description="Helical" evidence="16">
    <location>
        <begin position="98"/>
        <end position="119"/>
    </location>
</feature>
<dbReference type="Pfam" id="PF01127">
    <property type="entry name" value="Sdh_cyt"/>
    <property type="match status" value="1"/>
</dbReference>
<dbReference type="RefSeq" id="WP_008560830.1">
    <property type="nucleotide sequence ID" value="NZ_BSKQ01000001.1"/>
</dbReference>
<keyword evidence="15 16" id="KW-0472">Membrane</keyword>
<evidence type="ECO:0000256" key="10">
    <source>
        <dbReference type="ARBA" id="ARBA00022692"/>
    </source>
</evidence>
<evidence type="ECO:0000256" key="2">
    <source>
        <dbReference type="ARBA" id="ARBA00004050"/>
    </source>
</evidence>
<organism evidence="17 18">
    <name type="scientific">Phaeobacter italicus</name>
    <dbReference type="NCBI Taxonomy" id="481446"/>
    <lineage>
        <taxon>Bacteria</taxon>
        <taxon>Pseudomonadati</taxon>
        <taxon>Pseudomonadota</taxon>
        <taxon>Alphaproteobacteria</taxon>
        <taxon>Rhodobacterales</taxon>
        <taxon>Roseobacteraceae</taxon>
        <taxon>Phaeobacter</taxon>
    </lineage>
</organism>
<evidence type="ECO:0000256" key="3">
    <source>
        <dbReference type="ARBA" id="ARBA00004141"/>
    </source>
</evidence>
<dbReference type="OrthoDB" id="9809280at2"/>
<evidence type="ECO:0000256" key="11">
    <source>
        <dbReference type="ARBA" id="ARBA00022723"/>
    </source>
</evidence>
<dbReference type="GO" id="GO:0046872">
    <property type="term" value="F:metal ion binding"/>
    <property type="evidence" value="ECO:0007669"/>
    <property type="project" value="UniProtKB-KW"/>
</dbReference>
<dbReference type="NCBIfam" id="TIGR02968">
    <property type="entry name" value="succ_dehyd_anc"/>
    <property type="match status" value="1"/>
</dbReference>
<evidence type="ECO:0000256" key="5">
    <source>
        <dbReference type="ARBA" id="ARBA00011558"/>
    </source>
</evidence>
<keyword evidence="9" id="KW-0349">Heme</keyword>
<protein>
    <recommendedName>
        <fullName evidence="6">Succinate dehydrogenase hydrophobic membrane anchor subunit</fullName>
    </recommendedName>
</protein>
<evidence type="ECO:0000256" key="9">
    <source>
        <dbReference type="ARBA" id="ARBA00022617"/>
    </source>
</evidence>
<evidence type="ECO:0000256" key="4">
    <source>
        <dbReference type="ARBA" id="ARBA00005163"/>
    </source>
</evidence>
<dbReference type="GO" id="GO:0020037">
    <property type="term" value="F:heme binding"/>
    <property type="evidence" value="ECO:0007669"/>
    <property type="project" value="InterPro"/>
</dbReference>
<gene>
    <name evidence="17" type="ORF">NIT7321_01082</name>
</gene>
<evidence type="ECO:0000256" key="6">
    <source>
        <dbReference type="ARBA" id="ARBA00019425"/>
    </source>
</evidence>
<dbReference type="InterPro" id="IPR000701">
    <property type="entry name" value="SuccDH_FuR_B_TM-su"/>
</dbReference>
<evidence type="ECO:0000256" key="14">
    <source>
        <dbReference type="ARBA" id="ARBA00023004"/>
    </source>
</evidence>
<feature type="transmembrane region" description="Helical" evidence="16">
    <location>
        <begin position="26"/>
        <end position="49"/>
    </location>
</feature>
<dbReference type="SUPFAM" id="SSF81343">
    <property type="entry name" value="Fumarate reductase respiratory complex transmembrane subunits"/>
    <property type="match status" value="1"/>
</dbReference>
<dbReference type="GeneID" id="78397088"/>
<proteinExistence type="predicted"/>
<comment type="subcellular location">
    <subcellularLocation>
        <location evidence="3">Membrane</location>
        <topology evidence="3">Multi-pass membrane protein</topology>
    </subcellularLocation>
</comment>
<dbReference type="InterPro" id="IPR034804">
    <property type="entry name" value="SQR/QFR_C/D"/>
</dbReference>
<reference evidence="17 18" key="1">
    <citation type="submission" date="2015-05" db="EMBL/GenBank/DDBJ databases">
        <authorList>
            <person name="Rodrigo-Torres Lidia"/>
            <person name="Arahal R.David."/>
        </authorList>
    </citation>
    <scope>NUCLEOTIDE SEQUENCE [LARGE SCALE GENOMIC DNA]</scope>
    <source>
        <strain evidence="17 18">CECT 7321</strain>
    </source>
</reference>
<keyword evidence="8" id="KW-0816">Tricarboxylic acid cycle</keyword>
<evidence type="ECO:0000256" key="15">
    <source>
        <dbReference type="ARBA" id="ARBA00023136"/>
    </source>
</evidence>
<keyword evidence="12" id="KW-0249">Electron transport</keyword>
<keyword evidence="14" id="KW-0408">Iron</keyword>
<keyword evidence="7" id="KW-0813">Transport</keyword>
<dbReference type="Proteomes" id="UP000043764">
    <property type="component" value="Unassembled WGS sequence"/>
</dbReference>
<dbReference type="STRING" id="481446.NIT7645_02435"/>
<comment type="cofactor">
    <cofactor evidence="1">
        <name>heme</name>
        <dbReference type="ChEBI" id="CHEBI:30413"/>
    </cofactor>
</comment>
<evidence type="ECO:0000256" key="12">
    <source>
        <dbReference type="ARBA" id="ARBA00022982"/>
    </source>
</evidence>
<evidence type="ECO:0000256" key="1">
    <source>
        <dbReference type="ARBA" id="ARBA00001971"/>
    </source>
</evidence>
<evidence type="ECO:0000256" key="8">
    <source>
        <dbReference type="ARBA" id="ARBA00022532"/>
    </source>
</evidence>
<sequence>MQYLTDRKRAQGLGSGRTGTKTHWNAIVTSTLLVPAVPVFVFTVGAGLGGTYEEVLAYFSRPVPAILTALSMIVIVLHTLHEVREAIEDYMHGVSERMATIAATAFAYSLIAAGLLALIKLAL</sequence>
<name>A0A0H5D0I4_9RHOB</name>
<dbReference type="GO" id="GO:0006099">
    <property type="term" value="P:tricarboxylic acid cycle"/>
    <property type="evidence" value="ECO:0007669"/>
    <property type="project" value="UniProtKB-UniPathway"/>
</dbReference>
<keyword evidence="13 16" id="KW-1133">Transmembrane helix</keyword>
<comment type="subunit">
    <text evidence="5">Part of an enzyme complex containing four subunits: a flavoprotein, an iron-sulfur protein, plus two membrane-anchoring proteins, SdhC and SdhD.</text>
</comment>
<dbReference type="CDD" id="cd03495">
    <property type="entry name" value="SQR_TypeC_SdhD_like"/>
    <property type="match status" value="1"/>
</dbReference>
<dbReference type="InterPro" id="IPR014312">
    <property type="entry name" value="Succ_DH_anchor"/>
</dbReference>
<comment type="function">
    <text evidence="2">Membrane-anchoring subunit of succinate dehydrogenase (SDH).</text>
</comment>
<evidence type="ECO:0000256" key="13">
    <source>
        <dbReference type="ARBA" id="ARBA00022989"/>
    </source>
</evidence>
<feature type="transmembrane region" description="Helical" evidence="16">
    <location>
        <begin position="55"/>
        <end position="77"/>
    </location>
</feature>
<dbReference type="AlphaFoldDB" id="A0A0H5D0I4"/>
<accession>A0A0H5D0I4</accession>